<dbReference type="EMBL" id="VICG01000003">
    <property type="protein sequence ID" value="KAA8574548.1"/>
    <property type="molecule type" value="Genomic_DNA"/>
</dbReference>
<organism evidence="2 3">
    <name type="scientific">Monilinia fructicola</name>
    <name type="common">Brown rot fungus</name>
    <name type="synonym">Ciboria fructicola</name>
    <dbReference type="NCBI Taxonomy" id="38448"/>
    <lineage>
        <taxon>Eukaryota</taxon>
        <taxon>Fungi</taxon>
        <taxon>Dikarya</taxon>
        <taxon>Ascomycota</taxon>
        <taxon>Pezizomycotina</taxon>
        <taxon>Leotiomycetes</taxon>
        <taxon>Helotiales</taxon>
        <taxon>Sclerotiniaceae</taxon>
        <taxon>Monilinia</taxon>
    </lineage>
</organism>
<evidence type="ECO:0000313" key="2">
    <source>
        <dbReference type="EMBL" id="KAA8574548.1"/>
    </source>
</evidence>
<name>A0A5M9JYD2_MONFR</name>
<accession>A0A5M9JYD2</accession>
<evidence type="ECO:0000313" key="3">
    <source>
        <dbReference type="Proteomes" id="UP000322873"/>
    </source>
</evidence>
<comment type="caution">
    <text evidence="2">The sequence shown here is derived from an EMBL/GenBank/DDBJ whole genome shotgun (WGS) entry which is preliminary data.</text>
</comment>
<reference evidence="2 3" key="1">
    <citation type="submission" date="2019-06" db="EMBL/GenBank/DDBJ databases">
        <title>Genome Sequence of the Brown Rot Fungal Pathogen Monilinia fructicola.</title>
        <authorList>
            <person name="De Miccolis Angelini R.M."/>
            <person name="Landi L."/>
            <person name="Abate D."/>
            <person name="Pollastro S."/>
            <person name="Romanazzi G."/>
            <person name="Faretra F."/>
        </authorList>
    </citation>
    <scope>NUCLEOTIDE SEQUENCE [LARGE SCALE GENOMIC DNA]</scope>
    <source>
        <strain evidence="2 3">Mfrc123</strain>
    </source>
</reference>
<keyword evidence="3" id="KW-1185">Reference proteome</keyword>
<proteinExistence type="predicted"/>
<evidence type="ECO:0000256" key="1">
    <source>
        <dbReference type="SAM" id="MobiDB-lite"/>
    </source>
</evidence>
<feature type="region of interest" description="Disordered" evidence="1">
    <location>
        <begin position="55"/>
        <end position="81"/>
    </location>
</feature>
<sequence length="120" mass="13390">MDQTGLAAGIGLDALKVQYNRWDWMGWADIKELIDQCSRVGSWFGWGIPMGVDDWMTDSEGTQGKSLRRTEGKEDEEGEGEGDIVVIVSPYINQEDVQSKIFNIINLGTQSSLYFVPPSN</sequence>
<dbReference type="AlphaFoldDB" id="A0A5M9JYD2"/>
<gene>
    <name evidence="2" type="ORF">EYC84_005997</name>
</gene>
<protein>
    <submittedName>
        <fullName evidence="2">Uncharacterized protein</fullName>
    </submittedName>
</protein>
<dbReference type="Proteomes" id="UP000322873">
    <property type="component" value="Unassembled WGS sequence"/>
</dbReference>